<sequence>MSIQTDYDLDESRDEDVGRHPQTAAPRRGVHWPTVAVSACAAMVVGVAIPGLVLFGMQLGDQERQVVVTMASPAGAGTADTTAAAANNGVTVLEPQVPAPAAAPAPAASAAVSAPAAGAAPASPSAPAASAAPAVASAPEGPSTPDVAELNSQLQRGLNSATSDAEVASALEGGAAGVPTVRAVGSALNIAAGIYRWDLTDPVTVTDEVARAQLVTSLPGSAPGQATLKWYWIDGQWKLSNDSLCFLAHRAMATCTVPGNPGGPNGHPL</sequence>
<dbReference type="AlphaFoldDB" id="A0A652YMC5"/>
<dbReference type="EMBL" id="VNIQ01000005">
    <property type="protein sequence ID" value="TYQ02883.1"/>
    <property type="molecule type" value="Genomic_DNA"/>
</dbReference>
<evidence type="ECO:0000256" key="2">
    <source>
        <dbReference type="ARBA" id="ARBA00093774"/>
    </source>
</evidence>
<comment type="caution">
    <text evidence="6">The sequence shown here is derived from an EMBL/GenBank/DDBJ whole genome shotgun (WGS) entry which is preliminary data.</text>
</comment>
<comment type="similarity">
    <text evidence="2">Belongs to the MTB12 family.</text>
</comment>
<feature type="region of interest" description="Disordered" evidence="3">
    <location>
        <begin position="1"/>
        <end position="28"/>
    </location>
</feature>
<reference evidence="6" key="1">
    <citation type="submission" date="2019-07" db="EMBL/GenBank/DDBJ databases">
        <title>Genomic Encyclopedia of Type Strains, Phase IV (KMG-IV): sequencing the most valuable type-strain genomes for metagenomic binning, comparative biology and taxonomic classification.</title>
        <authorList>
            <person name="Goeker M."/>
        </authorList>
    </citation>
    <scope>NUCLEOTIDE SEQUENCE</scope>
    <source>
        <strain evidence="6">DSM 44596</strain>
    </source>
</reference>
<evidence type="ECO:0000313" key="6">
    <source>
        <dbReference type="EMBL" id="TYQ02883.1"/>
    </source>
</evidence>
<evidence type="ECO:0000256" key="4">
    <source>
        <dbReference type="SAM" id="Phobius"/>
    </source>
</evidence>
<gene>
    <name evidence="6" type="ORF">FNL38_10532</name>
</gene>
<feature type="compositionally biased region" description="Low complexity" evidence="3">
    <location>
        <begin position="117"/>
        <end position="139"/>
    </location>
</feature>
<keyword evidence="1" id="KW-0732">Signal</keyword>
<dbReference type="Pfam" id="PF26580">
    <property type="entry name" value="Mtb12_C"/>
    <property type="match status" value="1"/>
</dbReference>
<keyword evidence="4" id="KW-0812">Transmembrane</keyword>
<evidence type="ECO:0000256" key="3">
    <source>
        <dbReference type="SAM" id="MobiDB-lite"/>
    </source>
</evidence>
<feature type="region of interest" description="Disordered" evidence="3">
    <location>
        <begin position="117"/>
        <end position="147"/>
    </location>
</feature>
<keyword evidence="4" id="KW-1133">Transmembrane helix</keyword>
<proteinExistence type="inferred from homology"/>
<name>A0A652YMC5_NOCGL</name>
<feature type="transmembrane region" description="Helical" evidence="4">
    <location>
        <begin position="35"/>
        <end position="55"/>
    </location>
</feature>
<keyword evidence="4" id="KW-0472">Membrane</keyword>
<organism evidence="6">
    <name type="scientific">Nocardia globerula</name>
    <dbReference type="NCBI Taxonomy" id="1818"/>
    <lineage>
        <taxon>Bacteria</taxon>
        <taxon>Bacillati</taxon>
        <taxon>Actinomycetota</taxon>
        <taxon>Actinomycetes</taxon>
        <taxon>Mycobacteriales</taxon>
        <taxon>Nocardiaceae</taxon>
        <taxon>Nocardia</taxon>
    </lineage>
</organism>
<protein>
    <recommendedName>
        <fullName evidence="5">Low molecular weight antigen MTB12-like C-terminal domain-containing protein</fullName>
    </recommendedName>
</protein>
<evidence type="ECO:0000256" key="1">
    <source>
        <dbReference type="ARBA" id="ARBA00022729"/>
    </source>
</evidence>
<accession>A0A652YMC5</accession>
<evidence type="ECO:0000259" key="5">
    <source>
        <dbReference type="Pfam" id="PF26580"/>
    </source>
</evidence>
<dbReference type="InterPro" id="IPR058644">
    <property type="entry name" value="Mtb12-like_C"/>
</dbReference>
<feature type="domain" description="Low molecular weight antigen MTB12-like C-terminal" evidence="5">
    <location>
        <begin position="144"/>
        <end position="255"/>
    </location>
</feature>